<dbReference type="AlphaFoldDB" id="A0A8K0JKC3"/>
<name>A0A8K0JKC3_9TREE</name>
<comment type="caution">
    <text evidence="3">The sequence shown here is derived from an EMBL/GenBank/DDBJ whole genome shotgun (WGS) entry which is preliminary data.</text>
</comment>
<organism evidence="3 4">
    <name type="scientific">Filobasidium floriforme</name>
    <dbReference type="NCBI Taxonomy" id="5210"/>
    <lineage>
        <taxon>Eukaryota</taxon>
        <taxon>Fungi</taxon>
        <taxon>Dikarya</taxon>
        <taxon>Basidiomycota</taxon>
        <taxon>Agaricomycotina</taxon>
        <taxon>Tremellomycetes</taxon>
        <taxon>Filobasidiales</taxon>
        <taxon>Filobasidiaceae</taxon>
        <taxon>Filobasidium</taxon>
    </lineage>
</organism>
<proteinExistence type="predicted"/>
<evidence type="ECO:0000313" key="4">
    <source>
        <dbReference type="Proteomes" id="UP000812966"/>
    </source>
</evidence>
<keyword evidence="4" id="KW-1185">Reference proteome</keyword>
<evidence type="ECO:0000313" key="3">
    <source>
        <dbReference type="EMBL" id="KAG7532208.1"/>
    </source>
</evidence>
<sequence>MKYPFPSSFIIAMMSLTHVVTYISGSPVPGDAGADASDQGPRCKVSPKPDDANRYLYTGKGRPSARDLKVSKLHLPWPQGSSVYPGVSKNATGVPVDLSSFAIMRSLVELDIQNIEKLLPYDDKKGDKGCTVNILGHTIEEIPRYPSLSYDWAPPDAVWPVVIQSAVLNRLATDNETWDNTATLLNDDGKPEVRLTHDIDGLVGNSTRRVAEILWNEGLNKTGKAVTTTVPLDGQGGPDFAKVDDLISIIRNAAAPALMATKKNLVGSLEPETIYTLAKRESGGLIGRNARVQPGDPLYEREIHSSEIINNAKFLTYFV</sequence>
<feature type="chain" id="PRO_5035430364" evidence="2">
    <location>
        <begin position="26"/>
        <end position="319"/>
    </location>
</feature>
<feature type="region of interest" description="Disordered" evidence="1">
    <location>
        <begin position="30"/>
        <end position="51"/>
    </location>
</feature>
<evidence type="ECO:0000256" key="1">
    <source>
        <dbReference type="SAM" id="MobiDB-lite"/>
    </source>
</evidence>
<gene>
    <name evidence="3" type="ORF">FFLO_03757</name>
</gene>
<reference evidence="3" key="1">
    <citation type="submission" date="2020-04" db="EMBL/GenBank/DDBJ databases">
        <title>Analysis of mating type loci in Filobasidium floriforme.</title>
        <authorList>
            <person name="Nowrousian M."/>
        </authorList>
    </citation>
    <scope>NUCLEOTIDE SEQUENCE</scope>
    <source>
        <strain evidence="3">CBS 6242</strain>
    </source>
</reference>
<feature type="signal peptide" evidence="2">
    <location>
        <begin position="1"/>
        <end position="25"/>
    </location>
</feature>
<dbReference type="Proteomes" id="UP000812966">
    <property type="component" value="Unassembled WGS sequence"/>
</dbReference>
<accession>A0A8K0JKC3</accession>
<evidence type="ECO:0000256" key="2">
    <source>
        <dbReference type="SAM" id="SignalP"/>
    </source>
</evidence>
<keyword evidence="2" id="KW-0732">Signal</keyword>
<protein>
    <submittedName>
        <fullName evidence="3">Uncharacterized protein</fullName>
    </submittedName>
</protein>
<dbReference type="EMBL" id="JABELV010000071">
    <property type="protein sequence ID" value="KAG7532208.1"/>
    <property type="molecule type" value="Genomic_DNA"/>
</dbReference>